<accession>A0ABU3DE29</accession>
<evidence type="ECO:0000256" key="4">
    <source>
        <dbReference type="ARBA" id="ARBA00023002"/>
    </source>
</evidence>
<reference evidence="6 7" key="1">
    <citation type="submission" date="2023-09" db="EMBL/GenBank/DDBJ databases">
        <authorList>
            <person name="Rey-Velasco X."/>
        </authorList>
    </citation>
    <scope>NUCLEOTIDE SEQUENCE [LARGE SCALE GENOMIC DNA]</scope>
    <source>
        <strain evidence="6 7">F158</strain>
    </source>
</reference>
<evidence type="ECO:0000313" key="6">
    <source>
        <dbReference type="EMBL" id="MDT0681808.1"/>
    </source>
</evidence>
<protein>
    <submittedName>
        <fullName evidence="6">Nitronate monooxygenase</fullName>
        <ecNumber evidence="6">1.13.12.-</ecNumber>
    </submittedName>
</protein>
<dbReference type="CDD" id="cd04730">
    <property type="entry name" value="NPD_like"/>
    <property type="match status" value="1"/>
</dbReference>
<keyword evidence="4 6" id="KW-0560">Oxidoreductase</keyword>
<organism evidence="6 7">
    <name type="scientific">Tropicimonas omnivorans</name>
    <dbReference type="NCBI Taxonomy" id="3075590"/>
    <lineage>
        <taxon>Bacteria</taxon>
        <taxon>Pseudomonadati</taxon>
        <taxon>Pseudomonadota</taxon>
        <taxon>Alphaproteobacteria</taxon>
        <taxon>Rhodobacterales</taxon>
        <taxon>Roseobacteraceae</taxon>
        <taxon>Tropicimonas</taxon>
    </lineage>
</organism>
<evidence type="ECO:0000256" key="5">
    <source>
        <dbReference type="ARBA" id="ARBA00023033"/>
    </source>
</evidence>
<keyword evidence="5 6" id="KW-0503">Monooxygenase</keyword>
<keyword evidence="3" id="KW-0288">FMN</keyword>
<dbReference type="PANTHER" id="PTHR42747:SF4">
    <property type="entry name" value="BLR1330 PROTEIN"/>
    <property type="match status" value="1"/>
</dbReference>
<evidence type="ECO:0000313" key="7">
    <source>
        <dbReference type="Proteomes" id="UP001265259"/>
    </source>
</evidence>
<dbReference type="EC" id="1.13.12.-" evidence="6"/>
<dbReference type="InterPro" id="IPR013785">
    <property type="entry name" value="Aldolase_TIM"/>
</dbReference>
<dbReference type="Proteomes" id="UP001265259">
    <property type="component" value="Unassembled WGS sequence"/>
</dbReference>
<dbReference type="GO" id="GO:0004497">
    <property type="term" value="F:monooxygenase activity"/>
    <property type="evidence" value="ECO:0007669"/>
    <property type="project" value="UniProtKB-KW"/>
</dbReference>
<dbReference type="Pfam" id="PF03060">
    <property type="entry name" value="NMO"/>
    <property type="match status" value="1"/>
</dbReference>
<dbReference type="EMBL" id="JAVRHL010000001">
    <property type="protein sequence ID" value="MDT0681808.1"/>
    <property type="molecule type" value="Genomic_DNA"/>
</dbReference>
<dbReference type="SUPFAM" id="SSF51412">
    <property type="entry name" value="Inosine monophosphate dehydrogenase (IMPDH)"/>
    <property type="match status" value="1"/>
</dbReference>
<sequence length="315" mass="32476">MTLPKTLEGRLSLPAIAAPMFLTSGPELVIETCRAGVLGTFPALNQRTTEGFAEWLDEIEDALGDGDAPFGVNLIVHRSNPRVEADLKVIVEHEVPLVITSLGAVSDLVDAVHSYGGLVFHDVTTRRHAEKAAEAGVDGVIGIAAGAGGHAGATSPFALLTEIRQVFDGTVILGGAISTGQDIAAARVMGADLAYLGTRFIATEEAMVDEAYKRMVMDSGAADVVYTPAISGVNANFLRPSIVAAGLDPDNLGPGGKLDAGHEAKAWSTVWSAGQGSAAITDAPRAAELCARLLEEYRAAMASAGMDPFAAAPSA</sequence>
<keyword evidence="2" id="KW-0285">Flavoprotein</keyword>
<keyword evidence="7" id="KW-1185">Reference proteome</keyword>
<evidence type="ECO:0000256" key="2">
    <source>
        <dbReference type="ARBA" id="ARBA00022630"/>
    </source>
</evidence>
<name>A0ABU3DE29_9RHOB</name>
<comment type="caution">
    <text evidence="6">The sequence shown here is derived from an EMBL/GenBank/DDBJ whole genome shotgun (WGS) entry which is preliminary data.</text>
</comment>
<dbReference type="RefSeq" id="WP_311689571.1">
    <property type="nucleotide sequence ID" value="NZ_JAVRHL010000001.1"/>
</dbReference>
<gene>
    <name evidence="6" type="ORF">RM543_03850</name>
</gene>
<evidence type="ECO:0000256" key="3">
    <source>
        <dbReference type="ARBA" id="ARBA00022643"/>
    </source>
</evidence>
<dbReference type="InterPro" id="IPR004136">
    <property type="entry name" value="NMO"/>
</dbReference>
<dbReference type="PANTHER" id="PTHR42747">
    <property type="entry name" value="NITRONATE MONOOXYGENASE-RELATED"/>
    <property type="match status" value="1"/>
</dbReference>
<comment type="similarity">
    <text evidence="1">Belongs to the nitronate monooxygenase family. NMO class I subfamily.</text>
</comment>
<evidence type="ECO:0000256" key="1">
    <source>
        <dbReference type="ARBA" id="ARBA00009881"/>
    </source>
</evidence>
<proteinExistence type="inferred from homology"/>
<dbReference type="Gene3D" id="3.20.20.70">
    <property type="entry name" value="Aldolase class I"/>
    <property type="match status" value="1"/>
</dbReference>